<evidence type="ECO:0000313" key="3">
    <source>
        <dbReference type="EMBL" id="GFH57783.1"/>
    </source>
</evidence>
<dbReference type="InterPro" id="IPR000086">
    <property type="entry name" value="NUDIX_hydrolase_dom"/>
</dbReference>
<dbReference type="PROSITE" id="PS00893">
    <property type="entry name" value="NUDIX_BOX"/>
    <property type="match status" value="1"/>
</dbReference>
<dbReference type="GO" id="GO:0035539">
    <property type="term" value="F:8-oxo-7,8-dihydrodeoxyguanosine triphosphate pyrophosphatase activity"/>
    <property type="evidence" value="ECO:0007669"/>
    <property type="project" value="TreeGrafter"/>
</dbReference>
<evidence type="ECO:0000256" key="1">
    <source>
        <dbReference type="ARBA" id="ARBA00022801"/>
    </source>
</evidence>
<evidence type="ECO:0000259" key="2">
    <source>
        <dbReference type="PROSITE" id="PS51462"/>
    </source>
</evidence>
<dbReference type="Pfam" id="PF00293">
    <property type="entry name" value="NUDIX"/>
    <property type="match status" value="1"/>
</dbReference>
<keyword evidence="4" id="KW-1185">Reference proteome</keyword>
<feature type="domain" description="Nudix hydrolase" evidence="2">
    <location>
        <begin position="10"/>
        <end position="146"/>
    </location>
</feature>
<proteinExistence type="predicted"/>
<dbReference type="GO" id="GO:0005829">
    <property type="term" value="C:cytosol"/>
    <property type="evidence" value="ECO:0007669"/>
    <property type="project" value="TreeGrafter"/>
</dbReference>
<dbReference type="Proteomes" id="UP001054902">
    <property type="component" value="Unassembled WGS sequence"/>
</dbReference>
<dbReference type="PANTHER" id="PTHR16099">
    <property type="entry name" value="8-OXO-DGTP DIPHOSPHATES NUDT15"/>
    <property type="match status" value="1"/>
</dbReference>
<dbReference type="SUPFAM" id="SSF55811">
    <property type="entry name" value="Nudix"/>
    <property type="match status" value="1"/>
</dbReference>
<comment type="caution">
    <text evidence="3">The sequence shown here is derived from an EMBL/GenBank/DDBJ whole genome shotgun (WGS) entry which is preliminary data.</text>
</comment>
<dbReference type="PROSITE" id="PS51462">
    <property type="entry name" value="NUDIX"/>
    <property type="match status" value="1"/>
</dbReference>
<dbReference type="PANTHER" id="PTHR16099:SF5">
    <property type="entry name" value="NUCLEOTIDE TRIPHOSPHATE DIPHOSPHATASE NUDT15"/>
    <property type="match status" value="1"/>
</dbReference>
<dbReference type="EMBL" id="BLLK01000058">
    <property type="protein sequence ID" value="GFH57783.1"/>
    <property type="molecule type" value="Genomic_DNA"/>
</dbReference>
<gene>
    <name evidence="3" type="ORF">CTEN210_14259</name>
</gene>
<dbReference type="AlphaFoldDB" id="A0AAD3HC78"/>
<name>A0AAD3HC78_9STRA</name>
<dbReference type="CDD" id="cd04678">
    <property type="entry name" value="NUDIX_MTH2_Nudt15"/>
    <property type="match status" value="1"/>
</dbReference>
<dbReference type="Gene3D" id="3.90.79.10">
    <property type="entry name" value="Nucleoside Triphosphate Pyrophosphohydrolase"/>
    <property type="match status" value="1"/>
</dbReference>
<reference evidence="3 4" key="1">
    <citation type="journal article" date="2021" name="Sci. Rep.">
        <title>The genome of the diatom Chaetoceros tenuissimus carries an ancient integrated fragment of an extant virus.</title>
        <authorList>
            <person name="Hongo Y."/>
            <person name="Kimura K."/>
            <person name="Takaki Y."/>
            <person name="Yoshida Y."/>
            <person name="Baba S."/>
            <person name="Kobayashi G."/>
            <person name="Nagasaki K."/>
            <person name="Hano T."/>
            <person name="Tomaru Y."/>
        </authorList>
    </citation>
    <scope>NUCLEOTIDE SEQUENCE [LARGE SCALE GENOMIC DNA]</scope>
    <source>
        <strain evidence="3 4">NIES-3715</strain>
    </source>
</reference>
<dbReference type="InterPro" id="IPR015797">
    <property type="entry name" value="NUDIX_hydrolase-like_dom_sf"/>
</dbReference>
<organism evidence="3 4">
    <name type="scientific">Chaetoceros tenuissimus</name>
    <dbReference type="NCBI Taxonomy" id="426638"/>
    <lineage>
        <taxon>Eukaryota</taxon>
        <taxon>Sar</taxon>
        <taxon>Stramenopiles</taxon>
        <taxon>Ochrophyta</taxon>
        <taxon>Bacillariophyta</taxon>
        <taxon>Coscinodiscophyceae</taxon>
        <taxon>Chaetocerotophycidae</taxon>
        <taxon>Chaetocerotales</taxon>
        <taxon>Chaetocerotaceae</taxon>
        <taxon>Chaetoceros</taxon>
    </lineage>
</organism>
<accession>A0AAD3HC78</accession>
<evidence type="ECO:0000313" key="4">
    <source>
        <dbReference type="Proteomes" id="UP001054902"/>
    </source>
</evidence>
<keyword evidence="1" id="KW-0378">Hydrolase</keyword>
<dbReference type="InterPro" id="IPR020084">
    <property type="entry name" value="NUDIX_hydrolase_CS"/>
</dbReference>
<dbReference type="GO" id="GO:0006203">
    <property type="term" value="P:dGTP catabolic process"/>
    <property type="evidence" value="ECO:0007669"/>
    <property type="project" value="TreeGrafter"/>
</dbReference>
<sequence>MASKVNFKPHVRVGVGVLVLDPKKKGCVFAGIRKGSHGAGSLALPGGHLEMMESWEECAIREVKEETNLDITNVKFVHVTNDPMPEEGKHYITIFMSAECKTSDAQPENLEPHKCEGWKSFSWHDLRSIWNGERDGLYLFGPLKNMVSQAPKDVLKLLDVEESSR</sequence>
<dbReference type="FunFam" id="3.90.79.10:FF:000060">
    <property type="entry name" value="Nudix hydrolase 1"/>
    <property type="match status" value="1"/>
</dbReference>
<protein>
    <recommendedName>
        <fullName evidence="2">Nudix hydrolase domain-containing protein</fullName>
    </recommendedName>
</protein>